<evidence type="ECO:0000256" key="2">
    <source>
        <dbReference type="ARBA" id="ARBA00022723"/>
    </source>
</evidence>
<evidence type="ECO:0000313" key="11">
    <source>
        <dbReference type="Proteomes" id="UP000078084"/>
    </source>
</evidence>
<organism evidence="10 11">
    <name type="scientific">Kerstersia gyiorum</name>
    <dbReference type="NCBI Taxonomy" id="206506"/>
    <lineage>
        <taxon>Bacteria</taxon>
        <taxon>Pseudomonadati</taxon>
        <taxon>Pseudomonadota</taxon>
        <taxon>Betaproteobacteria</taxon>
        <taxon>Burkholderiales</taxon>
        <taxon>Alcaligenaceae</taxon>
        <taxon>Kerstersia</taxon>
    </lineage>
</organism>
<dbReference type="GO" id="GO:0004818">
    <property type="term" value="F:glutamate-tRNA ligase activity"/>
    <property type="evidence" value="ECO:0007669"/>
    <property type="project" value="TreeGrafter"/>
</dbReference>
<feature type="binding site" evidence="7">
    <location>
        <position position="106"/>
    </location>
    <ligand>
        <name>Zn(2+)</name>
        <dbReference type="ChEBI" id="CHEBI:29105"/>
    </ligand>
</feature>
<feature type="binding site" evidence="7">
    <location>
        <position position="249"/>
    </location>
    <ligand>
        <name>ATP</name>
        <dbReference type="ChEBI" id="CHEBI:30616"/>
    </ligand>
</feature>
<name>A0A171KPU4_9BURK</name>
<dbReference type="GO" id="GO:0006424">
    <property type="term" value="P:glutamyl-tRNA aminoacylation"/>
    <property type="evidence" value="ECO:0007669"/>
    <property type="project" value="InterPro"/>
</dbReference>
<keyword evidence="8" id="KW-0648">Protein biosynthesis</keyword>
<dbReference type="PANTHER" id="PTHR43311:SF1">
    <property type="entry name" value="GLUTAMYL-Q TRNA(ASP) SYNTHETASE"/>
    <property type="match status" value="1"/>
</dbReference>
<evidence type="ECO:0000256" key="8">
    <source>
        <dbReference type="RuleBase" id="RU363037"/>
    </source>
</evidence>
<comment type="function">
    <text evidence="7">Catalyzes the tRNA-independent activation of glutamate in presence of ATP and the subsequent transfer of glutamate onto a tRNA(Asp). Glutamate is transferred on the 2-amino-5-(4,5-dihydroxy-2-cyclopenten-1-yl) moiety of the queuosine in the wobble position of the QUC anticodon.</text>
</comment>
<dbReference type="GO" id="GO:0008270">
    <property type="term" value="F:zinc ion binding"/>
    <property type="evidence" value="ECO:0007669"/>
    <property type="project" value="UniProtKB-UniRule"/>
</dbReference>
<keyword evidence="5 7" id="KW-0067">ATP-binding</keyword>
<feature type="short sequence motif" description="'KMSKS' region" evidence="7">
    <location>
        <begin position="246"/>
        <end position="250"/>
    </location>
</feature>
<gene>
    <name evidence="7" type="primary">gluQ</name>
    <name evidence="10" type="ORF">AAV32_14390</name>
</gene>
<feature type="binding site" evidence="7">
    <location>
        <begin position="14"/>
        <end position="18"/>
    </location>
    <ligand>
        <name>L-glutamate</name>
        <dbReference type="ChEBI" id="CHEBI:29985"/>
    </ligand>
</feature>
<dbReference type="EMBL" id="LBNE01000011">
    <property type="protein sequence ID" value="KKO70911.1"/>
    <property type="molecule type" value="Genomic_DNA"/>
</dbReference>
<dbReference type="NCBIfam" id="NF004313">
    <property type="entry name" value="PRK05710.1-2"/>
    <property type="match status" value="1"/>
</dbReference>
<keyword evidence="3 7" id="KW-0547">Nucleotide-binding</keyword>
<keyword evidence="11" id="KW-1185">Reference proteome</keyword>
<dbReference type="GO" id="GO:0006400">
    <property type="term" value="P:tRNA modification"/>
    <property type="evidence" value="ECO:0007669"/>
    <property type="project" value="InterPro"/>
</dbReference>
<dbReference type="NCBIfam" id="TIGR03838">
    <property type="entry name" value="queuosine_YadB"/>
    <property type="match status" value="1"/>
</dbReference>
<dbReference type="PATRIC" id="fig|206506.3.peg.3065"/>
<dbReference type="AlphaFoldDB" id="A0A171KPU4"/>
<dbReference type="InterPro" id="IPR000924">
    <property type="entry name" value="Glu/Gln-tRNA-synth"/>
</dbReference>
<dbReference type="GO" id="GO:0005829">
    <property type="term" value="C:cytosol"/>
    <property type="evidence" value="ECO:0007669"/>
    <property type="project" value="TreeGrafter"/>
</dbReference>
<evidence type="ECO:0000256" key="3">
    <source>
        <dbReference type="ARBA" id="ARBA00022741"/>
    </source>
</evidence>
<dbReference type="PANTHER" id="PTHR43311">
    <property type="entry name" value="GLUTAMATE--TRNA LIGASE"/>
    <property type="match status" value="1"/>
</dbReference>
<feature type="binding site" evidence="7">
    <location>
        <position position="50"/>
    </location>
    <ligand>
        <name>L-glutamate</name>
        <dbReference type="ChEBI" id="CHEBI:29985"/>
    </ligand>
</feature>
<feature type="binding site" evidence="7">
    <location>
        <position position="131"/>
    </location>
    <ligand>
        <name>Zn(2+)</name>
        <dbReference type="ChEBI" id="CHEBI:29105"/>
    </ligand>
</feature>
<dbReference type="Proteomes" id="UP000078084">
    <property type="component" value="Unassembled WGS sequence"/>
</dbReference>
<keyword evidence="1 7" id="KW-0436">Ligase</keyword>
<evidence type="ECO:0000256" key="5">
    <source>
        <dbReference type="ARBA" id="ARBA00022840"/>
    </source>
</evidence>
<dbReference type="InterPro" id="IPR020058">
    <property type="entry name" value="Glu/Gln-tRNA-synth_Ib_cat-dom"/>
</dbReference>
<keyword evidence="4 7" id="KW-0862">Zinc</keyword>
<feature type="binding site" evidence="7">
    <location>
        <position position="207"/>
    </location>
    <ligand>
        <name>L-glutamate</name>
        <dbReference type="ChEBI" id="CHEBI:29985"/>
    </ligand>
</feature>
<evidence type="ECO:0000256" key="6">
    <source>
        <dbReference type="ARBA" id="ARBA00023146"/>
    </source>
</evidence>
<evidence type="ECO:0000313" key="10">
    <source>
        <dbReference type="EMBL" id="KKO70911.1"/>
    </source>
</evidence>
<proteinExistence type="inferred from homology"/>
<feature type="binding site" evidence="7">
    <location>
        <position position="108"/>
    </location>
    <ligand>
        <name>Zn(2+)</name>
        <dbReference type="ChEBI" id="CHEBI:29105"/>
    </ligand>
</feature>
<reference evidence="10 11" key="1">
    <citation type="submission" date="2015-04" db="EMBL/GenBank/DDBJ databases">
        <title>Genome sequence of Kerstersia gyiorum CG1.</title>
        <authorList>
            <person name="Greninger A.L."/>
            <person name="Kozyreva V."/>
            <person name="Chaturvedi V."/>
        </authorList>
    </citation>
    <scope>NUCLEOTIDE SEQUENCE [LARGE SCALE GENOMIC DNA]</scope>
    <source>
        <strain evidence="10 11">CG1</strain>
    </source>
</reference>
<feature type="domain" description="Glutamyl/glutaminyl-tRNA synthetase class Ib catalytic" evidence="9">
    <location>
        <begin position="14"/>
        <end position="253"/>
    </location>
</feature>
<sequence length="301" mass="33039">MTSRHAAPAAYVGRFAPSPSGPLHAGSLVAAMASWLDARAHRGRWLLRIEDVDTPRMVEGAATCIMQQLQSLGMHWEGEVMWQSRREAAYLDALTCLRADGRLYPCGCTRREIAAAASAAGRLEDNGERPYLGMCRHGLAPGRSARAWRVRVDPGMIAFDDRWLGPQQQNVETEVGDFVLRRADGLWAYQLAVVVDDGDQGVTDIVRGADLLTSTARQIMLAHLLGYPAPRYMHVPLVLDPATGLKLSKQNHAPALDLSQPLETLMQAWRALGFAGFAANSLADFWSIATAQWATRWQIPA</sequence>
<keyword evidence="2 7" id="KW-0479">Metal-binding</keyword>
<evidence type="ECO:0000256" key="7">
    <source>
        <dbReference type="HAMAP-Rule" id="MF_01428"/>
    </source>
</evidence>
<dbReference type="PRINTS" id="PR00987">
    <property type="entry name" value="TRNASYNTHGLU"/>
</dbReference>
<protein>
    <recommendedName>
        <fullName evidence="7">Glutamyl-Q tRNA(Asp) synthetase</fullName>
        <shortName evidence="7">Glu-Q-RSs</shortName>
        <ecNumber evidence="7">6.1.1.-</ecNumber>
    </recommendedName>
</protein>
<feature type="binding site" evidence="7">
    <location>
        <position position="135"/>
    </location>
    <ligand>
        <name>Zn(2+)</name>
        <dbReference type="ChEBI" id="CHEBI:29105"/>
    </ligand>
</feature>
<dbReference type="InterPro" id="IPR049940">
    <property type="entry name" value="GluQ/Sye"/>
</dbReference>
<evidence type="ECO:0000256" key="1">
    <source>
        <dbReference type="ARBA" id="ARBA00022598"/>
    </source>
</evidence>
<dbReference type="OrthoDB" id="9807503at2"/>
<dbReference type="Pfam" id="PF00749">
    <property type="entry name" value="tRNA-synt_1c"/>
    <property type="match status" value="1"/>
</dbReference>
<dbReference type="GO" id="GO:0005524">
    <property type="term" value="F:ATP binding"/>
    <property type="evidence" value="ECO:0007669"/>
    <property type="project" value="UniProtKB-KW"/>
</dbReference>
<comment type="caution">
    <text evidence="10">The sequence shown here is derived from an EMBL/GenBank/DDBJ whole genome shotgun (WGS) entry which is preliminary data.</text>
</comment>
<dbReference type="Gene3D" id="3.40.50.620">
    <property type="entry name" value="HUPs"/>
    <property type="match status" value="1"/>
</dbReference>
<dbReference type="HAMAP" id="MF_01428">
    <property type="entry name" value="Glu_Q_tRNA_synth"/>
    <property type="match status" value="1"/>
</dbReference>
<dbReference type="InterPro" id="IPR014729">
    <property type="entry name" value="Rossmann-like_a/b/a_fold"/>
</dbReference>
<dbReference type="SUPFAM" id="SSF52374">
    <property type="entry name" value="Nucleotidylyl transferase"/>
    <property type="match status" value="1"/>
</dbReference>
<comment type="similarity">
    <text evidence="7">Belongs to the class-I aminoacyl-tRNA synthetase family. GluQ subfamily.</text>
</comment>
<evidence type="ECO:0000256" key="4">
    <source>
        <dbReference type="ARBA" id="ARBA00022833"/>
    </source>
</evidence>
<feature type="short sequence motif" description="'HIGH' region" evidence="7">
    <location>
        <begin position="17"/>
        <end position="27"/>
    </location>
</feature>
<feature type="binding site" evidence="7">
    <location>
        <position position="189"/>
    </location>
    <ligand>
        <name>L-glutamate</name>
        <dbReference type="ChEBI" id="CHEBI:29985"/>
    </ligand>
</feature>
<dbReference type="RefSeq" id="WP_068373709.1">
    <property type="nucleotide sequence ID" value="NZ_CP033936.1"/>
</dbReference>
<dbReference type="InterPro" id="IPR022380">
    <property type="entry name" value="Glu-Q_tRNA(Asp)_Synthase"/>
</dbReference>
<dbReference type="NCBIfam" id="NF004314">
    <property type="entry name" value="PRK05710.1-3"/>
    <property type="match status" value="1"/>
</dbReference>
<dbReference type="EC" id="6.1.1.-" evidence="7"/>
<keyword evidence="6 7" id="KW-0030">Aminoacyl-tRNA synthetase</keyword>
<evidence type="ECO:0000259" key="9">
    <source>
        <dbReference type="Pfam" id="PF00749"/>
    </source>
</evidence>
<accession>A0A171KPU4</accession>
<comment type="cofactor">
    <cofactor evidence="7">
        <name>Zn(2+)</name>
        <dbReference type="ChEBI" id="CHEBI:29105"/>
    </cofactor>
    <text evidence="7">Binds 1 zinc ion per subunit.</text>
</comment>
<dbReference type="STRING" id="206506.AAV32_14390"/>